<accession>A0ABU6V3D4</accession>
<sequence length="291" mass="33029">MTSCVSFCMERQDLAELPRYTWVMHAIRGSQNITSRTKVPDCNTSSLKSFSKQRAKKALSSSEVVNIKKGSEVVKRLRSEEGSGKKVIYLTERKCCGKEFSFEDAINFTKSQKNLHGFDGVEDLTSVWGEHFPFSVVADEHFQSIAALDLLEKSGKIVAARYMQAARFMCISQGLELQALEETSQRDRESVEKAAEKEKKLQNALEQAALKVKEIALLKEEMENLNSECAKLKKDKLDLEGRVVDLCIEKKEFEEEKRKYGFNMFAVAWDRVKAQTEFFTLGVKFEGYGPG</sequence>
<gene>
    <name evidence="2" type="ORF">PIB30_005721</name>
</gene>
<dbReference type="EMBL" id="JASCZI010151046">
    <property type="protein sequence ID" value="MED6167754.1"/>
    <property type="molecule type" value="Genomic_DNA"/>
</dbReference>
<name>A0ABU6V3D4_9FABA</name>
<proteinExistence type="predicted"/>
<reference evidence="2 3" key="1">
    <citation type="journal article" date="2023" name="Plants (Basel)">
        <title>Bridging the Gap: Combining Genomics and Transcriptomics Approaches to Understand Stylosanthes scabra, an Orphan Legume from the Brazilian Caatinga.</title>
        <authorList>
            <person name="Ferreira-Neto J.R.C."/>
            <person name="da Silva M.D."/>
            <person name="Binneck E."/>
            <person name="de Melo N.F."/>
            <person name="da Silva R.H."/>
            <person name="de Melo A.L.T.M."/>
            <person name="Pandolfi V."/>
            <person name="Bustamante F.O."/>
            <person name="Brasileiro-Vidal A.C."/>
            <person name="Benko-Iseppon A.M."/>
        </authorList>
    </citation>
    <scope>NUCLEOTIDE SEQUENCE [LARGE SCALE GENOMIC DNA]</scope>
    <source>
        <tissue evidence="2">Leaves</tissue>
    </source>
</reference>
<keyword evidence="1" id="KW-0175">Coiled coil</keyword>
<evidence type="ECO:0000313" key="2">
    <source>
        <dbReference type="EMBL" id="MED6167754.1"/>
    </source>
</evidence>
<evidence type="ECO:0000256" key="1">
    <source>
        <dbReference type="SAM" id="Coils"/>
    </source>
</evidence>
<feature type="coiled-coil region" evidence="1">
    <location>
        <begin position="177"/>
        <end position="242"/>
    </location>
</feature>
<organism evidence="2 3">
    <name type="scientific">Stylosanthes scabra</name>
    <dbReference type="NCBI Taxonomy" id="79078"/>
    <lineage>
        <taxon>Eukaryota</taxon>
        <taxon>Viridiplantae</taxon>
        <taxon>Streptophyta</taxon>
        <taxon>Embryophyta</taxon>
        <taxon>Tracheophyta</taxon>
        <taxon>Spermatophyta</taxon>
        <taxon>Magnoliopsida</taxon>
        <taxon>eudicotyledons</taxon>
        <taxon>Gunneridae</taxon>
        <taxon>Pentapetalae</taxon>
        <taxon>rosids</taxon>
        <taxon>fabids</taxon>
        <taxon>Fabales</taxon>
        <taxon>Fabaceae</taxon>
        <taxon>Papilionoideae</taxon>
        <taxon>50 kb inversion clade</taxon>
        <taxon>dalbergioids sensu lato</taxon>
        <taxon>Dalbergieae</taxon>
        <taxon>Pterocarpus clade</taxon>
        <taxon>Stylosanthes</taxon>
    </lineage>
</organism>
<protein>
    <submittedName>
        <fullName evidence="2">Uncharacterized protein</fullName>
    </submittedName>
</protein>
<keyword evidence="3" id="KW-1185">Reference proteome</keyword>
<comment type="caution">
    <text evidence="2">The sequence shown here is derived from an EMBL/GenBank/DDBJ whole genome shotgun (WGS) entry which is preliminary data.</text>
</comment>
<evidence type="ECO:0000313" key="3">
    <source>
        <dbReference type="Proteomes" id="UP001341840"/>
    </source>
</evidence>
<dbReference type="Proteomes" id="UP001341840">
    <property type="component" value="Unassembled WGS sequence"/>
</dbReference>